<proteinExistence type="inferred from homology"/>
<dbReference type="Gene3D" id="3.40.50.720">
    <property type="entry name" value="NAD(P)-binding Rossmann-like Domain"/>
    <property type="match status" value="1"/>
</dbReference>
<dbReference type="Pfam" id="PF08338">
    <property type="entry name" value="DUF1731"/>
    <property type="match status" value="1"/>
</dbReference>
<dbReference type="KEGG" id="muc:MuYL_4051"/>
<dbReference type="InterPro" id="IPR001509">
    <property type="entry name" value="Epimerase_deHydtase"/>
</dbReference>
<evidence type="ECO:0000313" key="4">
    <source>
        <dbReference type="EMBL" id="ASU35936.1"/>
    </source>
</evidence>
<dbReference type="NCBIfam" id="TIGR01777">
    <property type="entry name" value="yfcH"/>
    <property type="match status" value="1"/>
</dbReference>
<dbReference type="PANTHER" id="PTHR11092">
    <property type="entry name" value="SUGAR NUCLEOTIDE EPIMERASE RELATED"/>
    <property type="match status" value="1"/>
</dbReference>
<evidence type="ECO:0000313" key="5">
    <source>
        <dbReference type="Proteomes" id="UP000215002"/>
    </source>
</evidence>
<name>A0A223P1H1_9SPHI</name>
<gene>
    <name evidence="4" type="ORF">MuYL_4051</name>
</gene>
<feature type="domain" description="DUF1731" evidence="3">
    <location>
        <begin position="260"/>
        <end position="306"/>
    </location>
</feature>
<dbReference type="EMBL" id="CP022743">
    <property type="protein sequence ID" value="ASU35936.1"/>
    <property type="molecule type" value="Genomic_DNA"/>
</dbReference>
<dbReference type="PANTHER" id="PTHR11092:SF0">
    <property type="entry name" value="EPIMERASE FAMILY PROTEIN SDR39U1"/>
    <property type="match status" value="1"/>
</dbReference>
<dbReference type="Pfam" id="PF01370">
    <property type="entry name" value="Epimerase"/>
    <property type="match status" value="1"/>
</dbReference>
<organism evidence="4 5">
    <name type="scientific">Mucilaginibacter xinganensis</name>
    <dbReference type="NCBI Taxonomy" id="1234841"/>
    <lineage>
        <taxon>Bacteria</taxon>
        <taxon>Pseudomonadati</taxon>
        <taxon>Bacteroidota</taxon>
        <taxon>Sphingobacteriia</taxon>
        <taxon>Sphingobacteriales</taxon>
        <taxon>Sphingobacteriaceae</taxon>
        <taxon>Mucilaginibacter</taxon>
    </lineage>
</organism>
<keyword evidence="5" id="KW-1185">Reference proteome</keyword>
<reference evidence="4 5" key="1">
    <citation type="submission" date="2017-08" db="EMBL/GenBank/DDBJ databases">
        <title>Complete genome sequence of Mucilaginibacter sp. strain BJC16-A31.</title>
        <authorList>
            <consortium name="Henan University of Science and Technology"/>
            <person name="You X."/>
        </authorList>
    </citation>
    <scope>NUCLEOTIDE SEQUENCE [LARGE SCALE GENOMIC DNA]</scope>
    <source>
        <strain evidence="4 5">BJC16-A31</strain>
    </source>
</reference>
<evidence type="ECO:0000256" key="1">
    <source>
        <dbReference type="ARBA" id="ARBA00009353"/>
    </source>
</evidence>
<dbReference type="InterPro" id="IPR010099">
    <property type="entry name" value="SDR39U1"/>
</dbReference>
<comment type="similarity">
    <text evidence="1">Belongs to the NAD(P)-dependent epimerase/dehydratase family. SDR39U1 subfamily.</text>
</comment>
<dbReference type="InterPro" id="IPR036291">
    <property type="entry name" value="NAD(P)-bd_dom_sf"/>
</dbReference>
<accession>A0A223P1H1</accession>
<sequence length="308" mass="34099">MTYEPATMNSKSILLTGGTGLIGHNLTKQLLAKGYRVSHLSRKPGNDPQVTTYLWNVDKSEIDERCVADADLVVHLAGAGIADGRWTDERKKQIIDSRTKSIGLVYQLLKTKKHHVNAVVSASAIGYYSDRGDELMTEESAPNTDFMGKCCIEWEDAVDEGLQLGLRIVKFRTGVVLDNGGALKQMEVPVKLYVGSPLGSGRQWVPWIHWQDVVDIYLLAIENEKFEGIYNMVAPNPVTNKQLTQAIAKQLHKPLWAPNVPAFVLKLLMGEMSTIVLGSTKVSAQKIEDAGFKFKYPEIGLALKEIYG</sequence>
<dbReference type="Proteomes" id="UP000215002">
    <property type="component" value="Chromosome"/>
</dbReference>
<feature type="domain" description="NAD-dependent epimerase/dehydratase" evidence="2">
    <location>
        <begin position="13"/>
        <end position="144"/>
    </location>
</feature>
<protein>
    <submittedName>
        <fullName evidence="4">TIGR01777 family protein</fullName>
    </submittedName>
</protein>
<dbReference type="SUPFAM" id="SSF51735">
    <property type="entry name" value="NAD(P)-binding Rossmann-fold domains"/>
    <property type="match status" value="1"/>
</dbReference>
<evidence type="ECO:0000259" key="2">
    <source>
        <dbReference type="Pfam" id="PF01370"/>
    </source>
</evidence>
<dbReference type="AlphaFoldDB" id="A0A223P1H1"/>
<dbReference type="InterPro" id="IPR013549">
    <property type="entry name" value="DUF1731"/>
</dbReference>
<evidence type="ECO:0000259" key="3">
    <source>
        <dbReference type="Pfam" id="PF08338"/>
    </source>
</evidence>